<dbReference type="Proteomes" id="UP000525298">
    <property type="component" value="Unassembled WGS sequence"/>
</dbReference>
<dbReference type="InterPro" id="IPR007314">
    <property type="entry name" value="Cofac_haem-bd_dom"/>
</dbReference>
<gene>
    <name evidence="2" type="ORF">HNR65_000244</name>
</gene>
<dbReference type="RefSeq" id="WP_181549621.1">
    <property type="nucleotide sequence ID" value="NZ_JACDUS010000001.1"/>
</dbReference>
<dbReference type="Gene3D" id="3.40.50.11550">
    <property type="match status" value="1"/>
</dbReference>
<keyword evidence="3" id="KW-1185">Reference proteome</keyword>
<dbReference type="Pfam" id="PF04187">
    <property type="entry name" value="Cofac_haem_bdg"/>
    <property type="match status" value="1"/>
</dbReference>
<evidence type="ECO:0000313" key="3">
    <source>
        <dbReference type="Proteomes" id="UP000525298"/>
    </source>
</evidence>
<dbReference type="SUPFAM" id="SSF159501">
    <property type="entry name" value="EreA/ChaN-like"/>
    <property type="match status" value="1"/>
</dbReference>
<reference evidence="2 3" key="1">
    <citation type="submission" date="2020-07" db="EMBL/GenBank/DDBJ databases">
        <title>Genomic Encyclopedia of Type Strains, Phase IV (KMG-IV): sequencing the most valuable type-strain genomes for metagenomic binning, comparative biology and taxonomic classification.</title>
        <authorList>
            <person name="Goeker M."/>
        </authorList>
    </citation>
    <scope>NUCLEOTIDE SEQUENCE [LARGE SCALE GENOMIC DNA]</scope>
    <source>
        <strain evidence="2 3">DSM 17721</strain>
    </source>
</reference>
<name>A0A7W0C6C5_9BACT</name>
<dbReference type="EMBL" id="JACDUS010000001">
    <property type="protein sequence ID" value="MBA2879937.1"/>
    <property type="molecule type" value="Genomic_DNA"/>
</dbReference>
<organism evidence="2 3">
    <name type="scientific">Desulfosalsimonas propionicica</name>
    <dbReference type="NCBI Taxonomy" id="332175"/>
    <lineage>
        <taxon>Bacteria</taxon>
        <taxon>Pseudomonadati</taxon>
        <taxon>Thermodesulfobacteriota</taxon>
        <taxon>Desulfobacteria</taxon>
        <taxon>Desulfobacterales</taxon>
        <taxon>Desulfosalsimonadaceae</taxon>
        <taxon>Desulfosalsimonas</taxon>
    </lineage>
</organism>
<dbReference type="CDD" id="cd14727">
    <property type="entry name" value="ChanN-like"/>
    <property type="match status" value="1"/>
</dbReference>
<sequence length="312" mass="35225">MISFTSSDLLDQAMIAMVTRFAAVFLLAMAVGGCTQTAGGPGRPSPKSQYLPGTIISAETGKPVSFEALIRDIETARVIYVGETHTRKADHRAQLKILKALDQQISDLVVGMEMFSRPYQPVLDAWSSGKLSEAAFIEDTHWYANWKFDYDLYKALLDYIREQRIALYALNIEFHIPSRVAAGGIDSLLAHDRARLPKSIFLDDSDHRQYVQDIFDKHGRAATRYSFEHFYQAQCVWEDVMAESVSRHLKDRLMLVFAGNGHITHKFGIPDRAFKRTAAPFKTVMPTSGYDAEDLRAADYIWITPDKSETPH</sequence>
<dbReference type="AlphaFoldDB" id="A0A7W0C6C5"/>
<protein>
    <submittedName>
        <fullName evidence="2">Putative iron-regulated protein</fullName>
    </submittedName>
</protein>
<proteinExistence type="predicted"/>
<evidence type="ECO:0000259" key="1">
    <source>
        <dbReference type="Pfam" id="PF04187"/>
    </source>
</evidence>
<accession>A0A7W0C6C5</accession>
<feature type="domain" description="Haem-binding uptake Tiki superfamily ChaN" evidence="1">
    <location>
        <begin position="69"/>
        <end position="272"/>
    </location>
</feature>
<evidence type="ECO:0000313" key="2">
    <source>
        <dbReference type="EMBL" id="MBA2879937.1"/>
    </source>
</evidence>
<comment type="caution">
    <text evidence="2">The sequence shown here is derived from an EMBL/GenBank/DDBJ whole genome shotgun (WGS) entry which is preliminary data.</text>
</comment>